<accession>A0A212CKS9</accession>
<dbReference type="OrthoDB" id="6910977at2759"/>
<keyword evidence="7" id="KW-0238">DNA-binding</keyword>
<name>A0A212CKS9_CEREH</name>
<sequence length="291" mass="31544">MGISLWPEELARLCAGGRVGGVSSSDSRRGLIRRAVLEVGRLSGGEGEGAPGGVAESYRICLGQRRLEERATAGGRRTWGAAWAPDVPMTELASSGGGSPAGDGEEGLGDDRGLVIHHPAEEQPHRCPLCGQTFAQQPSLVRHQKAHAGAGRAAAFVCPECGKAFSVKHNLEVHQRTHTGERPFPCPECGRCFSLKQNLLTHQRIHSGEKPHQCAQCGRCFREPRFLLNHQRTHARMPAPHPRRPGVFGERRPYFCARCGKSFAREGSLKTHQRSHGHGPEGQAAHLGRVL</sequence>
<dbReference type="GO" id="GO:0008270">
    <property type="term" value="F:zinc ion binding"/>
    <property type="evidence" value="ECO:0007669"/>
    <property type="project" value="UniProtKB-KW"/>
</dbReference>
<comment type="caution">
    <text evidence="13">The sequence shown here is derived from an EMBL/GenBank/DDBJ whole genome shotgun (WGS) entry which is preliminary data.</text>
</comment>
<feature type="domain" description="C2H2-type" evidence="12">
    <location>
        <begin position="125"/>
        <end position="152"/>
    </location>
</feature>
<dbReference type="FunFam" id="3.30.160.60:FF:001986">
    <property type="entry name" value="zinc finger and SCAN domain-containing protein 2-like"/>
    <property type="match status" value="1"/>
</dbReference>
<evidence type="ECO:0000256" key="4">
    <source>
        <dbReference type="ARBA" id="ARBA00022771"/>
    </source>
</evidence>
<keyword evidence="3" id="KW-0677">Repeat</keyword>
<dbReference type="GO" id="GO:0000981">
    <property type="term" value="F:DNA-binding transcription factor activity, RNA polymerase II-specific"/>
    <property type="evidence" value="ECO:0007669"/>
    <property type="project" value="TreeGrafter"/>
</dbReference>
<dbReference type="AlphaFoldDB" id="A0A212CKS9"/>
<dbReference type="Proteomes" id="UP000242450">
    <property type="component" value="Chromosome 18"/>
</dbReference>
<feature type="region of interest" description="Disordered" evidence="11">
    <location>
        <begin position="88"/>
        <end position="110"/>
    </location>
</feature>
<dbReference type="Pfam" id="PF00096">
    <property type="entry name" value="zf-C2H2"/>
    <property type="match status" value="5"/>
</dbReference>
<feature type="domain" description="C2H2-type" evidence="12">
    <location>
        <begin position="156"/>
        <end position="183"/>
    </location>
</feature>
<keyword evidence="6" id="KW-0805">Transcription regulation</keyword>
<comment type="subcellular location">
    <subcellularLocation>
        <location evidence="1">Nucleus</location>
    </subcellularLocation>
</comment>
<feature type="domain" description="C2H2-type" evidence="12">
    <location>
        <begin position="184"/>
        <end position="211"/>
    </location>
</feature>
<feature type="region of interest" description="Disordered" evidence="11">
    <location>
        <begin position="267"/>
        <end position="291"/>
    </location>
</feature>
<keyword evidence="14" id="KW-1185">Reference proteome</keyword>
<evidence type="ECO:0000256" key="8">
    <source>
        <dbReference type="ARBA" id="ARBA00023163"/>
    </source>
</evidence>
<dbReference type="PROSITE" id="PS00028">
    <property type="entry name" value="ZINC_FINGER_C2H2_1"/>
    <property type="match status" value="4"/>
</dbReference>
<keyword evidence="9" id="KW-0539">Nucleus</keyword>
<dbReference type="GO" id="GO:0003677">
    <property type="term" value="F:DNA binding"/>
    <property type="evidence" value="ECO:0007669"/>
    <property type="project" value="UniProtKB-KW"/>
</dbReference>
<keyword evidence="8" id="KW-0804">Transcription</keyword>
<proteinExistence type="predicted"/>
<dbReference type="InterPro" id="IPR013087">
    <property type="entry name" value="Znf_C2H2_type"/>
</dbReference>
<evidence type="ECO:0000256" key="11">
    <source>
        <dbReference type="SAM" id="MobiDB-lite"/>
    </source>
</evidence>
<evidence type="ECO:0000256" key="1">
    <source>
        <dbReference type="ARBA" id="ARBA00004123"/>
    </source>
</evidence>
<protein>
    <recommendedName>
        <fullName evidence="12">C2H2-type domain-containing protein</fullName>
    </recommendedName>
</protein>
<gene>
    <name evidence="13" type="ORF">Celaphus_00012420</name>
</gene>
<dbReference type="PANTHER" id="PTHR24394:SF48">
    <property type="entry name" value="ZINC FINGER PROTEIN 771"/>
    <property type="match status" value="1"/>
</dbReference>
<dbReference type="FunFam" id="3.30.160.60:FF:002398">
    <property type="entry name" value="Zinc finger and SCAN domain-containing protein 2"/>
    <property type="match status" value="1"/>
</dbReference>
<evidence type="ECO:0000259" key="12">
    <source>
        <dbReference type="PROSITE" id="PS50157"/>
    </source>
</evidence>
<dbReference type="GO" id="GO:0005634">
    <property type="term" value="C:nucleus"/>
    <property type="evidence" value="ECO:0007669"/>
    <property type="project" value="UniProtKB-SubCell"/>
</dbReference>
<evidence type="ECO:0000256" key="10">
    <source>
        <dbReference type="PROSITE-ProRule" id="PRU00042"/>
    </source>
</evidence>
<evidence type="ECO:0000256" key="3">
    <source>
        <dbReference type="ARBA" id="ARBA00022737"/>
    </source>
</evidence>
<evidence type="ECO:0000256" key="5">
    <source>
        <dbReference type="ARBA" id="ARBA00022833"/>
    </source>
</evidence>
<keyword evidence="5" id="KW-0862">Zinc</keyword>
<keyword evidence="4 10" id="KW-0863">Zinc-finger</keyword>
<evidence type="ECO:0000313" key="13">
    <source>
        <dbReference type="EMBL" id="OWK06629.1"/>
    </source>
</evidence>
<feature type="domain" description="C2H2-type" evidence="12">
    <location>
        <begin position="254"/>
        <end position="276"/>
    </location>
</feature>
<evidence type="ECO:0000256" key="2">
    <source>
        <dbReference type="ARBA" id="ARBA00022723"/>
    </source>
</evidence>
<dbReference type="PROSITE" id="PS50157">
    <property type="entry name" value="ZINC_FINGER_C2H2_2"/>
    <property type="match status" value="5"/>
</dbReference>
<dbReference type="FunFam" id="3.30.160.60:FF:000902">
    <property type="entry name" value="Zinc finger protein 445"/>
    <property type="match status" value="1"/>
</dbReference>
<organism evidence="13 14">
    <name type="scientific">Cervus elaphus hippelaphus</name>
    <name type="common">European red deer</name>
    <dbReference type="NCBI Taxonomy" id="46360"/>
    <lineage>
        <taxon>Eukaryota</taxon>
        <taxon>Metazoa</taxon>
        <taxon>Chordata</taxon>
        <taxon>Craniata</taxon>
        <taxon>Vertebrata</taxon>
        <taxon>Euteleostomi</taxon>
        <taxon>Mammalia</taxon>
        <taxon>Eutheria</taxon>
        <taxon>Laurasiatheria</taxon>
        <taxon>Artiodactyla</taxon>
        <taxon>Ruminantia</taxon>
        <taxon>Pecora</taxon>
        <taxon>Cervidae</taxon>
        <taxon>Cervinae</taxon>
        <taxon>Cervus</taxon>
    </lineage>
</organism>
<evidence type="ECO:0000256" key="9">
    <source>
        <dbReference type="ARBA" id="ARBA00023242"/>
    </source>
</evidence>
<evidence type="ECO:0000256" key="6">
    <source>
        <dbReference type="ARBA" id="ARBA00023015"/>
    </source>
</evidence>
<dbReference type="EMBL" id="MKHE01000018">
    <property type="protein sequence ID" value="OWK06629.1"/>
    <property type="molecule type" value="Genomic_DNA"/>
</dbReference>
<dbReference type="Gene3D" id="3.30.160.60">
    <property type="entry name" value="Classic Zinc Finger"/>
    <property type="match status" value="5"/>
</dbReference>
<evidence type="ECO:0000256" key="7">
    <source>
        <dbReference type="ARBA" id="ARBA00023125"/>
    </source>
</evidence>
<keyword evidence="2" id="KW-0479">Metal-binding</keyword>
<dbReference type="InterPro" id="IPR036236">
    <property type="entry name" value="Znf_C2H2_sf"/>
</dbReference>
<evidence type="ECO:0000313" key="14">
    <source>
        <dbReference type="Proteomes" id="UP000242450"/>
    </source>
</evidence>
<dbReference type="FunFam" id="3.30.160.60:FF:001344">
    <property type="entry name" value="Zinc finger protein 16 like"/>
    <property type="match status" value="1"/>
</dbReference>
<reference evidence="13 14" key="1">
    <citation type="journal article" date="2018" name="Mol. Genet. Genomics">
        <title>The red deer Cervus elaphus genome CerEla1.0: sequencing, annotating, genes, and chromosomes.</title>
        <authorList>
            <person name="Bana N.A."/>
            <person name="Nyiri A."/>
            <person name="Nagy J."/>
            <person name="Frank K."/>
            <person name="Nagy T."/>
            <person name="Steger V."/>
            <person name="Schiller M."/>
            <person name="Lakatos P."/>
            <person name="Sugar L."/>
            <person name="Horn P."/>
            <person name="Barta E."/>
            <person name="Orosz L."/>
        </authorList>
    </citation>
    <scope>NUCLEOTIDE SEQUENCE [LARGE SCALE GENOMIC DNA]</scope>
    <source>
        <strain evidence="13">Hungarian</strain>
    </source>
</reference>
<dbReference type="PANTHER" id="PTHR24394">
    <property type="entry name" value="ZINC FINGER PROTEIN"/>
    <property type="match status" value="1"/>
</dbReference>
<feature type="domain" description="C2H2-type" evidence="12">
    <location>
        <begin position="212"/>
        <end position="239"/>
    </location>
</feature>
<dbReference type="SMART" id="SM00355">
    <property type="entry name" value="ZnF_C2H2"/>
    <property type="match status" value="5"/>
</dbReference>
<dbReference type="FunFam" id="3.30.160.60:FF:000065">
    <property type="entry name" value="B-cell CLL/lymphoma 6, member B"/>
    <property type="match status" value="1"/>
</dbReference>
<dbReference type="SUPFAM" id="SSF57667">
    <property type="entry name" value="beta-beta-alpha zinc fingers"/>
    <property type="match status" value="4"/>
</dbReference>